<sequence length="541" mass="62475">MFSFTAKFVIMIFYIWVAALVAAFVIYCRQVYSRFSKYGVKNRTPIPLVGNMATTMLRLRHFVDIINNMYTDYPEERFVGNYEFVKPVIFIRDIELIKKITVKDFEHFLDHRTFVSEELDPLFGRNLFSLKGQEWKDMRSTLSPAFTSSKMKHMLPFIVEVGNQMVNSLKTKILKSKSKSIEIDVKDLSTRFANDVIASCAFGLRVDSHTDDNNEFYKMGYKASNFGFWQLMKFFLYASVPSLAKKMKMTLFSDDVADFFKHLVTSTMKDREAHNILRPDMIHLLMEAKKGRLTHDERSDKDADAGFATVEESTVGKKTTNRTWSDIDLVAQAALFFIAGFETVSTAMTFLLYELAVNPDVQEKLAQEISEHEKTSGGKFDYNSIQSMTYMDMCVSELLRLWPPAVASDRLCNKDYNLGKPNAKATEDYIMKKGEGLNIPVMAIHRDPEFFPDPLKFDPERFSDERKHEILPFTYLPFGLGPRNCIGSRFALCEVKVMVYQLLQHMKVEPSERTHIPIQLSTESFNLRMKGGHWLQLRARN</sequence>
<protein>
    <submittedName>
        <fullName evidence="1">Uncharacterized protein</fullName>
    </submittedName>
</protein>
<name>A0ACC0KIQ1_CHOFU</name>
<evidence type="ECO:0000313" key="2">
    <source>
        <dbReference type="Proteomes" id="UP001064048"/>
    </source>
</evidence>
<evidence type="ECO:0000313" key="1">
    <source>
        <dbReference type="EMBL" id="KAI8436288.1"/>
    </source>
</evidence>
<proteinExistence type="predicted"/>
<comment type="caution">
    <text evidence="1">The sequence shown here is derived from an EMBL/GenBank/DDBJ whole genome shotgun (WGS) entry which is preliminary data.</text>
</comment>
<gene>
    <name evidence="1" type="ORF">MSG28_004333</name>
</gene>
<keyword evidence="2" id="KW-1185">Reference proteome</keyword>
<dbReference type="Proteomes" id="UP001064048">
    <property type="component" value="Chromosome 6"/>
</dbReference>
<dbReference type="EMBL" id="CM046106">
    <property type="protein sequence ID" value="KAI8436288.1"/>
    <property type="molecule type" value="Genomic_DNA"/>
</dbReference>
<accession>A0ACC0KIQ1</accession>
<organism evidence="1 2">
    <name type="scientific">Choristoneura fumiferana</name>
    <name type="common">Spruce budworm moth</name>
    <name type="synonym">Archips fumiferana</name>
    <dbReference type="NCBI Taxonomy" id="7141"/>
    <lineage>
        <taxon>Eukaryota</taxon>
        <taxon>Metazoa</taxon>
        <taxon>Ecdysozoa</taxon>
        <taxon>Arthropoda</taxon>
        <taxon>Hexapoda</taxon>
        <taxon>Insecta</taxon>
        <taxon>Pterygota</taxon>
        <taxon>Neoptera</taxon>
        <taxon>Endopterygota</taxon>
        <taxon>Lepidoptera</taxon>
        <taxon>Glossata</taxon>
        <taxon>Ditrysia</taxon>
        <taxon>Tortricoidea</taxon>
        <taxon>Tortricidae</taxon>
        <taxon>Tortricinae</taxon>
        <taxon>Choristoneura</taxon>
    </lineage>
</organism>
<reference evidence="1 2" key="1">
    <citation type="journal article" date="2022" name="Genome Biol. Evol.">
        <title>The Spruce Budworm Genome: Reconstructing the Evolutionary History of Antifreeze Proteins.</title>
        <authorList>
            <person name="Beliveau C."/>
            <person name="Gagne P."/>
            <person name="Picq S."/>
            <person name="Vernygora O."/>
            <person name="Keeling C.I."/>
            <person name="Pinkney K."/>
            <person name="Doucet D."/>
            <person name="Wen F."/>
            <person name="Johnston J.S."/>
            <person name="Maaroufi H."/>
            <person name="Boyle B."/>
            <person name="Laroche J."/>
            <person name="Dewar K."/>
            <person name="Juretic N."/>
            <person name="Blackburn G."/>
            <person name="Nisole A."/>
            <person name="Brunet B."/>
            <person name="Brandao M."/>
            <person name="Lumley L."/>
            <person name="Duan J."/>
            <person name="Quan G."/>
            <person name="Lucarotti C.J."/>
            <person name="Roe A.D."/>
            <person name="Sperling F.A.H."/>
            <person name="Levesque R.C."/>
            <person name="Cusson M."/>
        </authorList>
    </citation>
    <scope>NUCLEOTIDE SEQUENCE [LARGE SCALE GENOMIC DNA]</scope>
    <source>
        <strain evidence="1">Glfc:IPQL:Cfum</strain>
    </source>
</reference>